<evidence type="ECO:0000256" key="3">
    <source>
        <dbReference type="ARBA" id="ARBA00023163"/>
    </source>
</evidence>
<dbReference type="PROSITE" id="PS01124">
    <property type="entry name" value="HTH_ARAC_FAMILY_2"/>
    <property type="match status" value="1"/>
</dbReference>
<keyword evidence="6" id="KW-1185">Reference proteome</keyword>
<dbReference type="EMBL" id="JAFNJU010000008">
    <property type="protein sequence ID" value="MBO1265485.1"/>
    <property type="molecule type" value="Genomic_DNA"/>
</dbReference>
<name>A0A939KLA6_9CLOT</name>
<sequence>MTESSKPGRREDVMYDMEELYDVCTSLGKSMGIEFALIDEKGKAKFRMAIRKDVTLFKYRSQYKEQIIEELEGTKENAVLVFTDNLGAQYLAVATWAESRPYYLIGGPFLSMLITREKQSAIMEENQIPLQDQRFLFEAIQTMKVLNQEECASVAKIMLWILRKKHLTADLIYRKSRQVNYELERPREIEESFTIIDERYRMQNEMMYFVSIGDSETAKKMGGKTVYDFSYRVPGDPMRAIKNQYLTFNTVLRIALERVGVAPLSLHQLSDNMAILIERTSSMDQLLSMGNRLIDEYSSLARKHHSRGLTRNIHNAQRYIENHLAEKIHLDEIAEEIGVSASHLSRQFRKETGKTLTQFIQSRRVEKAKSLLRLNQSSITEVSVKCGFDELNYFSKVFRKHTGCTPMEYQKLHKC</sequence>
<reference evidence="5" key="1">
    <citation type="submission" date="2021-03" db="EMBL/GenBank/DDBJ databases">
        <title>Proteiniclasticum marinus sp. nov., isolated from tidal flat sediment.</title>
        <authorList>
            <person name="Namirimu T."/>
            <person name="Yang J.-A."/>
            <person name="Yang S.-H."/>
            <person name="Kim Y.-J."/>
            <person name="Kwon K.K."/>
        </authorList>
    </citation>
    <scope>NUCLEOTIDE SEQUENCE</scope>
    <source>
        <strain evidence="5">SCR006</strain>
    </source>
</reference>
<evidence type="ECO:0000256" key="1">
    <source>
        <dbReference type="ARBA" id="ARBA00023015"/>
    </source>
</evidence>
<comment type="caution">
    <text evidence="5">The sequence shown here is derived from an EMBL/GenBank/DDBJ whole genome shotgun (WGS) entry which is preliminary data.</text>
</comment>
<dbReference type="AlphaFoldDB" id="A0A939KLA6"/>
<dbReference type="PANTHER" id="PTHR43280:SF28">
    <property type="entry name" value="HTH-TYPE TRANSCRIPTIONAL ACTIVATOR RHAS"/>
    <property type="match status" value="1"/>
</dbReference>
<dbReference type="InterPro" id="IPR009057">
    <property type="entry name" value="Homeodomain-like_sf"/>
</dbReference>
<dbReference type="RefSeq" id="WP_207600013.1">
    <property type="nucleotide sequence ID" value="NZ_JAFNJU010000008.1"/>
</dbReference>
<evidence type="ECO:0000259" key="4">
    <source>
        <dbReference type="PROSITE" id="PS01124"/>
    </source>
</evidence>
<proteinExistence type="predicted"/>
<evidence type="ECO:0000313" key="5">
    <source>
        <dbReference type="EMBL" id="MBO1265485.1"/>
    </source>
</evidence>
<dbReference type="PRINTS" id="PR00032">
    <property type="entry name" value="HTHARAC"/>
</dbReference>
<dbReference type="SMART" id="SM00342">
    <property type="entry name" value="HTH_ARAC"/>
    <property type="match status" value="1"/>
</dbReference>
<keyword evidence="2" id="KW-0238">DNA-binding</keyword>
<dbReference type="GO" id="GO:0003700">
    <property type="term" value="F:DNA-binding transcription factor activity"/>
    <property type="evidence" value="ECO:0007669"/>
    <property type="project" value="InterPro"/>
</dbReference>
<dbReference type="InterPro" id="IPR020449">
    <property type="entry name" value="Tscrpt_reg_AraC-type_HTH"/>
</dbReference>
<keyword evidence="1" id="KW-0805">Transcription regulation</keyword>
<keyword evidence="3" id="KW-0804">Transcription</keyword>
<evidence type="ECO:0000256" key="2">
    <source>
        <dbReference type="ARBA" id="ARBA00023125"/>
    </source>
</evidence>
<protein>
    <submittedName>
        <fullName evidence="5">Helix-turn-helix transcriptional regulator</fullName>
    </submittedName>
</protein>
<dbReference type="GO" id="GO:0043565">
    <property type="term" value="F:sequence-specific DNA binding"/>
    <property type="evidence" value="ECO:0007669"/>
    <property type="project" value="InterPro"/>
</dbReference>
<dbReference type="SUPFAM" id="SSF46689">
    <property type="entry name" value="Homeodomain-like"/>
    <property type="match status" value="2"/>
</dbReference>
<gene>
    <name evidence="5" type="ORF">J3A84_10620</name>
</gene>
<dbReference type="Pfam" id="PF12833">
    <property type="entry name" value="HTH_18"/>
    <property type="match status" value="1"/>
</dbReference>
<dbReference type="PROSITE" id="PS00041">
    <property type="entry name" value="HTH_ARAC_FAMILY_1"/>
    <property type="match status" value="1"/>
</dbReference>
<evidence type="ECO:0000313" key="6">
    <source>
        <dbReference type="Proteomes" id="UP000664218"/>
    </source>
</evidence>
<dbReference type="Proteomes" id="UP000664218">
    <property type="component" value="Unassembled WGS sequence"/>
</dbReference>
<dbReference type="InterPro" id="IPR018060">
    <property type="entry name" value="HTH_AraC"/>
</dbReference>
<dbReference type="InterPro" id="IPR018062">
    <property type="entry name" value="HTH_AraC-typ_CS"/>
</dbReference>
<dbReference type="PANTHER" id="PTHR43280">
    <property type="entry name" value="ARAC-FAMILY TRANSCRIPTIONAL REGULATOR"/>
    <property type="match status" value="1"/>
</dbReference>
<organism evidence="5 6">
    <name type="scientific">Proteiniclasticum aestuarii</name>
    <dbReference type="NCBI Taxonomy" id="2817862"/>
    <lineage>
        <taxon>Bacteria</taxon>
        <taxon>Bacillati</taxon>
        <taxon>Bacillota</taxon>
        <taxon>Clostridia</taxon>
        <taxon>Eubacteriales</taxon>
        <taxon>Clostridiaceae</taxon>
        <taxon>Proteiniclasticum</taxon>
    </lineage>
</organism>
<accession>A0A939KLA6</accession>
<dbReference type="Gene3D" id="1.10.10.60">
    <property type="entry name" value="Homeodomain-like"/>
    <property type="match status" value="2"/>
</dbReference>
<feature type="domain" description="HTH araC/xylS-type" evidence="4">
    <location>
        <begin position="314"/>
        <end position="412"/>
    </location>
</feature>